<feature type="compositionally biased region" description="Basic and acidic residues" evidence="1">
    <location>
        <begin position="10"/>
        <end position="27"/>
    </location>
</feature>
<feature type="region of interest" description="Disordered" evidence="1">
    <location>
        <begin position="62"/>
        <end position="95"/>
    </location>
</feature>
<protein>
    <recommendedName>
        <fullName evidence="4">DUF4025 domain-containing protein</fullName>
    </recommendedName>
</protein>
<dbReference type="EMBL" id="JAOQIO010000116">
    <property type="protein sequence ID" value="MCU6797391.1"/>
    <property type="molecule type" value="Genomic_DNA"/>
</dbReference>
<evidence type="ECO:0008006" key="4">
    <source>
        <dbReference type="Google" id="ProtNLM"/>
    </source>
</evidence>
<feature type="region of interest" description="Disordered" evidence="1">
    <location>
        <begin position="1"/>
        <end position="43"/>
    </location>
</feature>
<feature type="compositionally biased region" description="Polar residues" evidence="1">
    <location>
        <begin position="66"/>
        <end position="83"/>
    </location>
</feature>
<name>A0ABT2UTH5_9BACL</name>
<evidence type="ECO:0000313" key="2">
    <source>
        <dbReference type="EMBL" id="MCU6797391.1"/>
    </source>
</evidence>
<dbReference type="RefSeq" id="WP_262688178.1">
    <property type="nucleotide sequence ID" value="NZ_JAOQIO010000116.1"/>
</dbReference>
<sequence length="95" mass="10273">MSKSNTNTNKSEDKEPINEITKARTQEDAAAMSSASPGTGVDVQGREDYFMDIDRMVNEGLGGGNVTMSNGHIGESTTDTMTYPESVLNHKEEKS</sequence>
<evidence type="ECO:0000313" key="3">
    <source>
        <dbReference type="Proteomes" id="UP001652445"/>
    </source>
</evidence>
<proteinExistence type="predicted"/>
<comment type="caution">
    <text evidence="2">The sequence shown here is derived from an EMBL/GenBank/DDBJ whole genome shotgun (WGS) entry which is preliminary data.</text>
</comment>
<evidence type="ECO:0000256" key="1">
    <source>
        <dbReference type="SAM" id="MobiDB-lite"/>
    </source>
</evidence>
<accession>A0ABT2UTH5</accession>
<gene>
    <name evidence="2" type="ORF">OB236_35210</name>
</gene>
<organism evidence="2 3">
    <name type="scientific">Paenibacillus baimaensis</name>
    <dbReference type="NCBI Taxonomy" id="2982185"/>
    <lineage>
        <taxon>Bacteria</taxon>
        <taxon>Bacillati</taxon>
        <taxon>Bacillota</taxon>
        <taxon>Bacilli</taxon>
        <taxon>Bacillales</taxon>
        <taxon>Paenibacillaceae</taxon>
        <taxon>Paenibacillus</taxon>
    </lineage>
</organism>
<keyword evidence="3" id="KW-1185">Reference proteome</keyword>
<reference evidence="2 3" key="1">
    <citation type="submission" date="2022-09" db="EMBL/GenBank/DDBJ databases">
        <authorList>
            <person name="Han X.L."/>
            <person name="Wang Q."/>
            <person name="Lu T."/>
        </authorList>
    </citation>
    <scope>NUCLEOTIDE SEQUENCE [LARGE SCALE GENOMIC DNA]</scope>
    <source>
        <strain evidence="2 3">WQ 127069</strain>
    </source>
</reference>
<dbReference type="Proteomes" id="UP001652445">
    <property type="component" value="Unassembled WGS sequence"/>
</dbReference>